<dbReference type="OrthoDB" id="1907061at2759"/>
<evidence type="ECO:0000313" key="3">
    <source>
        <dbReference type="RefSeq" id="XP_018480909.2"/>
    </source>
</evidence>
<dbReference type="RefSeq" id="XP_018480909.2">
    <property type="nucleotide sequence ID" value="XM_018625407.2"/>
</dbReference>
<dbReference type="GO" id="GO:0009631">
    <property type="term" value="P:cold acclimation"/>
    <property type="evidence" value="ECO:0007669"/>
    <property type="project" value="TreeGrafter"/>
</dbReference>
<dbReference type="Proteomes" id="UP000504610">
    <property type="component" value="Chromosome 4"/>
</dbReference>
<sequence length="252" mass="28164">MSLHSNWLETIPRQPLWFFIKILTLSLYLYKILTFDYSFPHILREKARGGLMATLISGAMLSGLGSTVSIKRRSSVGRIDMRVGWKNVIISPQRKKSWVMAAVKDDDGNSKLDPKWLDDASEKASEYVKEKGSEVGHLTAHEGQEVLDHIQRAKHYFMEKAGVAMDMVTENAHTASDFVAEKAKVMEEEAVSITEKAKDFVVEKTGEAKDFIIEKAGEAKELATDMSKKTAIYIGEKAAEAKEAILPPNSEE</sequence>
<dbReference type="PANTHER" id="PTHR47877:SF9">
    <property type="entry name" value="GENOME ASSEMBLY, CHROMOSOME: A02"/>
    <property type="match status" value="1"/>
</dbReference>
<keyword evidence="1" id="KW-0812">Transmembrane</keyword>
<feature type="transmembrane region" description="Helical" evidence="1">
    <location>
        <begin position="16"/>
        <end position="39"/>
    </location>
</feature>
<evidence type="ECO:0000313" key="2">
    <source>
        <dbReference type="Proteomes" id="UP000504610"/>
    </source>
</evidence>
<evidence type="ECO:0000256" key="1">
    <source>
        <dbReference type="SAM" id="Phobius"/>
    </source>
</evidence>
<proteinExistence type="predicted"/>
<name>A0A6J0N8T0_RAPSA</name>
<keyword evidence="1" id="KW-0472">Membrane</keyword>
<feature type="transmembrane region" description="Helical" evidence="1">
    <location>
        <begin position="51"/>
        <end position="70"/>
    </location>
</feature>
<reference evidence="3" key="2">
    <citation type="submission" date="2025-08" db="UniProtKB">
        <authorList>
            <consortium name="RefSeq"/>
        </authorList>
    </citation>
    <scope>IDENTIFICATION</scope>
    <source>
        <tissue evidence="3">Leaf</tissue>
    </source>
</reference>
<keyword evidence="2" id="KW-1185">Reference proteome</keyword>
<dbReference type="AlphaFoldDB" id="A0A6J0N8T0"/>
<organism evidence="2 3">
    <name type="scientific">Raphanus sativus</name>
    <name type="common">Radish</name>
    <name type="synonym">Raphanus raphanistrum var. sativus</name>
    <dbReference type="NCBI Taxonomy" id="3726"/>
    <lineage>
        <taxon>Eukaryota</taxon>
        <taxon>Viridiplantae</taxon>
        <taxon>Streptophyta</taxon>
        <taxon>Embryophyta</taxon>
        <taxon>Tracheophyta</taxon>
        <taxon>Spermatophyta</taxon>
        <taxon>Magnoliopsida</taxon>
        <taxon>eudicotyledons</taxon>
        <taxon>Gunneridae</taxon>
        <taxon>Pentapetalae</taxon>
        <taxon>rosids</taxon>
        <taxon>malvids</taxon>
        <taxon>Brassicales</taxon>
        <taxon>Brassicaceae</taxon>
        <taxon>Brassiceae</taxon>
        <taxon>Raphanus</taxon>
    </lineage>
</organism>
<keyword evidence="1" id="KW-1133">Transmembrane helix</keyword>
<dbReference type="GO" id="GO:0005829">
    <property type="term" value="C:cytosol"/>
    <property type="evidence" value="ECO:0007669"/>
    <property type="project" value="TreeGrafter"/>
</dbReference>
<dbReference type="GeneID" id="108851931"/>
<accession>A0A6J0N8T0</accession>
<protein>
    <submittedName>
        <fullName evidence="3">Protein COLD-REGULATED 15B, chloroplastic isoform X1</fullName>
    </submittedName>
</protein>
<dbReference type="PANTHER" id="PTHR47877">
    <property type="entry name" value="LATE EMBRYOGENESIS ABUNDANT DOMAIN-CONTAINING PROTEIN / LEA DOMAIN-CONTAINING PROTEIN"/>
    <property type="match status" value="1"/>
</dbReference>
<reference evidence="2" key="1">
    <citation type="journal article" date="2019" name="Database">
        <title>The radish genome database (RadishGD): an integrated information resource for radish genomics.</title>
        <authorList>
            <person name="Yu H.J."/>
            <person name="Baek S."/>
            <person name="Lee Y.J."/>
            <person name="Cho A."/>
            <person name="Mun J.H."/>
        </authorList>
    </citation>
    <scope>NUCLEOTIDE SEQUENCE [LARGE SCALE GENOMIC DNA]</scope>
    <source>
        <strain evidence="2">cv. WK10039</strain>
    </source>
</reference>
<gene>
    <name evidence="3" type="primary">LOC108851931</name>
</gene>